<dbReference type="InterPro" id="IPR050141">
    <property type="entry name" value="GCL_type2/YbdK_subfam"/>
</dbReference>
<dbReference type="NCBIfam" id="TIGR02050">
    <property type="entry name" value="gshA_cyan_rel"/>
    <property type="match status" value="1"/>
</dbReference>
<dbReference type="Gene3D" id="3.30.590.20">
    <property type="match status" value="1"/>
</dbReference>
<dbReference type="GO" id="GO:0005524">
    <property type="term" value="F:ATP binding"/>
    <property type="evidence" value="ECO:0007669"/>
    <property type="project" value="UniProtKB-KW"/>
</dbReference>
<evidence type="ECO:0000256" key="3">
    <source>
        <dbReference type="ARBA" id="ARBA00022840"/>
    </source>
</evidence>
<sequence>MLHRTASPEELTVGVEEEYQLVDPHSGELRGRARYVIAADWTDDLKAEMQQHTVEVETGICEGTSCVREDLARLRLQAAVAAESAGVRIAAAGAHPFSPAVGYAFTANPVYQEIRAEYRALAETQAIFGMHVHVGVPPEVDRVRVANVARLYLPYLLALTASSPFHDGQDTGYASFRSLIWRRWPRSGAPPRLEGREEMDLLLRWLTETACIDAPGRLYWDLRPHHKYPTVEFRVTDVTPRLDDAVAAAALARAIVAGVVEGVLVEPDLPAAIVQALLGENAWRASRDGTDAEMVDLWSAVPRAEPAREAISRLADRLLPLAERLGDGEDLVRLEGVLERGSVAHAMRRVARESGGDLKELVRWIADETVLGVGLDRRTLQRAETIE</sequence>
<dbReference type="EMBL" id="CADCTV010000570">
    <property type="protein sequence ID" value="CAA9343170.1"/>
    <property type="molecule type" value="Genomic_DNA"/>
</dbReference>
<organism evidence="5">
    <name type="scientific">uncultured Gemmatimonadota bacterium</name>
    <dbReference type="NCBI Taxonomy" id="203437"/>
    <lineage>
        <taxon>Bacteria</taxon>
        <taxon>Pseudomonadati</taxon>
        <taxon>Gemmatimonadota</taxon>
        <taxon>environmental samples</taxon>
    </lineage>
</organism>
<dbReference type="EC" id="6.3.2.2" evidence="4"/>
<proteinExistence type="inferred from homology"/>
<dbReference type="GO" id="GO:0004357">
    <property type="term" value="F:glutamate-cysteine ligase activity"/>
    <property type="evidence" value="ECO:0007669"/>
    <property type="project" value="UniProtKB-EC"/>
</dbReference>
<keyword evidence="3 4" id="KW-0067">ATP-binding</keyword>
<protein>
    <recommendedName>
        <fullName evidence="4">Putative glutamate--cysteine ligase 2</fullName>
        <ecNumber evidence="4">6.3.2.2</ecNumber>
    </recommendedName>
    <alternativeName>
        <fullName evidence="4">Gamma-glutamylcysteine synthetase 2</fullName>
        <shortName evidence="4">GCS 2</shortName>
        <shortName evidence="4">Gamma-GCS 2</shortName>
    </alternativeName>
</protein>
<dbReference type="InterPro" id="IPR006336">
    <property type="entry name" value="GCS2"/>
</dbReference>
<evidence type="ECO:0000256" key="4">
    <source>
        <dbReference type="HAMAP-Rule" id="MF_01609"/>
    </source>
</evidence>
<accession>A0A6J4LWF2</accession>
<name>A0A6J4LWF2_9BACT</name>
<dbReference type="AlphaFoldDB" id="A0A6J4LWF2"/>
<dbReference type="GO" id="GO:0042398">
    <property type="term" value="P:modified amino acid biosynthetic process"/>
    <property type="evidence" value="ECO:0007669"/>
    <property type="project" value="InterPro"/>
</dbReference>
<evidence type="ECO:0000256" key="1">
    <source>
        <dbReference type="ARBA" id="ARBA00022598"/>
    </source>
</evidence>
<comment type="catalytic activity">
    <reaction evidence="4">
        <text>L-cysteine + L-glutamate + ATP = gamma-L-glutamyl-L-cysteine + ADP + phosphate + H(+)</text>
        <dbReference type="Rhea" id="RHEA:13285"/>
        <dbReference type="ChEBI" id="CHEBI:15378"/>
        <dbReference type="ChEBI" id="CHEBI:29985"/>
        <dbReference type="ChEBI" id="CHEBI:30616"/>
        <dbReference type="ChEBI" id="CHEBI:35235"/>
        <dbReference type="ChEBI" id="CHEBI:43474"/>
        <dbReference type="ChEBI" id="CHEBI:58173"/>
        <dbReference type="ChEBI" id="CHEBI:456216"/>
        <dbReference type="EC" id="6.3.2.2"/>
    </reaction>
</comment>
<gene>
    <name evidence="5" type="ORF">AVDCRST_MAG89-2728</name>
</gene>
<comment type="function">
    <text evidence="4">ATP-dependent carboxylate-amine ligase which exhibits weak glutamate--cysteine ligase activity.</text>
</comment>
<dbReference type="InterPro" id="IPR011793">
    <property type="entry name" value="YbdK"/>
</dbReference>
<dbReference type="PANTHER" id="PTHR36510">
    <property type="entry name" value="GLUTAMATE--CYSTEINE LIGASE 2-RELATED"/>
    <property type="match status" value="1"/>
</dbReference>
<dbReference type="Pfam" id="PF04107">
    <property type="entry name" value="GCS2"/>
    <property type="match status" value="1"/>
</dbReference>
<keyword evidence="1 4" id="KW-0436">Ligase</keyword>
<comment type="similarity">
    <text evidence="4">Belongs to the glutamate--cysteine ligase type 2 family. YbdK subfamily.</text>
</comment>
<dbReference type="InterPro" id="IPR014746">
    <property type="entry name" value="Gln_synth/guanido_kin_cat_dom"/>
</dbReference>
<reference evidence="5" key="1">
    <citation type="submission" date="2020-02" db="EMBL/GenBank/DDBJ databases">
        <authorList>
            <person name="Meier V. D."/>
        </authorList>
    </citation>
    <scope>NUCLEOTIDE SEQUENCE</scope>
    <source>
        <strain evidence="5">AVDCRST_MAG89</strain>
    </source>
</reference>
<dbReference type="PANTHER" id="PTHR36510:SF1">
    <property type="entry name" value="GLUTAMATE--CYSTEINE LIGASE 2-RELATED"/>
    <property type="match status" value="1"/>
</dbReference>
<evidence type="ECO:0000313" key="5">
    <source>
        <dbReference type="EMBL" id="CAA9343170.1"/>
    </source>
</evidence>
<evidence type="ECO:0000256" key="2">
    <source>
        <dbReference type="ARBA" id="ARBA00022741"/>
    </source>
</evidence>
<dbReference type="HAMAP" id="MF_01609">
    <property type="entry name" value="Glu_cys_ligase_2"/>
    <property type="match status" value="1"/>
</dbReference>
<keyword evidence="2 4" id="KW-0547">Nucleotide-binding</keyword>
<dbReference type="SUPFAM" id="SSF55931">
    <property type="entry name" value="Glutamine synthetase/guanido kinase"/>
    <property type="match status" value="1"/>
</dbReference>